<dbReference type="EMBL" id="CAJOAZ010003125">
    <property type="protein sequence ID" value="CAF3986498.1"/>
    <property type="molecule type" value="Genomic_DNA"/>
</dbReference>
<evidence type="ECO:0000256" key="3">
    <source>
        <dbReference type="ARBA" id="ARBA00022741"/>
    </source>
</evidence>
<accession>A0A819MYK0</accession>
<evidence type="ECO:0000256" key="8">
    <source>
        <dbReference type="PROSITE-ProRule" id="PRU00283"/>
    </source>
</evidence>
<dbReference type="Gene3D" id="3.40.850.10">
    <property type="entry name" value="Kinesin motor domain"/>
    <property type="match status" value="1"/>
</dbReference>
<protein>
    <recommendedName>
        <fullName evidence="9">Kinesin motor domain-containing protein</fullName>
    </recommendedName>
</protein>
<keyword evidence="6 8" id="KW-0505">Motor protein</keyword>
<dbReference type="SMART" id="SM00129">
    <property type="entry name" value="KISc"/>
    <property type="match status" value="1"/>
</dbReference>
<comment type="caution">
    <text evidence="11">The sequence shown here is derived from an EMBL/GenBank/DDBJ whole genome shotgun (WGS) entry which is preliminary data.</text>
</comment>
<dbReference type="InterPro" id="IPR001752">
    <property type="entry name" value="Kinesin_motor_dom"/>
</dbReference>
<evidence type="ECO:0000313" key="10">
    <source>
        <dbReference type="EMBL" id="CAF0757086.1"/>
    </source>
</evidence>
<keyword evidence="7" id="KW-0963">Cytoplasm</keyword>
<dbReference type="Proteomes" id="UP000663845">
    <property type="component" value="Unassembled WGS sequence"/>
</dbReference>
<keyword evidence="4 8" id="KW-0067">ATP-binding</keyword>
<comment type="similarity">
    <text evidence="8">Belongs to the TRAFAC class myosin-kinesin ATPase superfamily. Kinesin family.</text>
</comment>
<dbReference type="GO" id="GO:0005524">
    <property type="term" value="F:ATP binding"/>
    <property type="evidence" value="ECO:0007669"/>
    <property type="project" value="UniProtKB-UniRule"/>
</dbReference>
<evidence type="ECO:0000256" key="2">
    <source>
        <dbReference type="ARBA" id="ARBA00022701"/>
    </source>
</evidence>
<dbReference type="SUPFAM" id="SSF52540">
    <property type="entry name" value="P-loop containing nucleoside triphosphate hydrolases"/>
    <property type="match status" value="1"/>
</dbReference>
<feature type="domain" description="Kinesin motor" evidence="9">
    <location>
        <begin position="32"/>
        <end position="261"/>
    </location>
</feature>
<dbReference type="GO" id="GO:0008017">
    <property type="term" value="F:microtubule binding"/>
    <property type="evidence" value="ECO:0007669"/>
    <property type="project" value="InterPro"/>
</dbReference>
<proteinExistence type="inferred from homology"/>
<name>A0A819MYK0_9BILA</name>
<sequence length="261" mass="29351">MTKKLDSIRSQIYGAKSLDSVRILSTSAKECNIRVVARFRPLNESEERAGSQSVVKCPIDNDDTFLITGKEFIFDKVFRPNATQENVYNETAKEIVKDVFNGYNGTIFTYGQTSSGKTHTMEVKEKLIFIVLEIKFSYFEIYLDKIHDLLDVSKTNLAVHEDKNGVPYVKGVTERFVSSPNKIFKIMNEGILFQKLVLEAKYLMKRNKSLSALGNIISALADGTKSHVPYRNSKLTHILQDSLGGNARTTIILCYSLTSVG</sequence>
<evidence type="ECO:0000313" key="12">
    <source>
        <dbReference type="Proteomes" id="UP000663844"/>
    </source>
</evidence>
<dbReference type="InterPro" id="IPR027417">
    <property type="entry name" value="P-loop_NTPase"/>
</dbReference>
<dbReference type="Gene3D" id="1.20.58.1980">
    <property type="match status" value="1"/>
</dbReference>
<evidence type="ECO:0000259" key="9">
    <source>
        <dbReference type="PROSITE" id="PS50067"/>
    </source>
</evidence>
<keyword evidence="7" id="KW-0206">Cytoskeleton</keyword>
<organism evidence="11 12">
    <name type="scientific">Adineta steineri</name>
    <dbReference type="NCBI Taxonomy" id="433720"/>
    <lineage>
        <taxon>Eukaryota</taxon>
        <taxon>Metazoa</taxon>
        <taxon>Spiralia</taxon>
        <taxon>Gnathifera</taxon>
        <taxon>Rotifera</taxon>
        <taxon>Eurotatoria</taxon>
        <taxon>Bdelloidea</taxon>
        <taxon>Adinetida</taxon>
        <taxon>Adinetidae</taxon>
        <taxon>Adineta</taxon>
    </lineage>
</organism>
<dbReference type="PANTHER" id="PTHR47968:SF36">
    <property type="entry name" value="KINESIN HEAVY CHAIN ISOFORM X1"/>
    <property type="match status" value="1"/>
</dbReference>
<dbReference type="EMBL" id="CAJNOG010000015">
    <property type="protein sequence ID" value="CAF0757086.1"/>
    <property type="molecule type" value="Genomic_DNA"/>
</dbReference>
<dbReference type="InterPro" id="IPR027640">
    <property type="entry name" value="Kinesin-like_fam"/>
</dbReference>
<dbReference type="PRINTS" id="PR00380">
    <property type="entry name" value="KINESINHEAVY"/>
</dbReference>
<gene>
    <name evidence="10" type="ORF">JYZ213_LOCUS2835</name>
    <name evidence="11" type="ORF">OXD698_LOCUS28693</name>
</gene>
<feature type="binding site" evidence="8">
    <location>
        <begin position="111"/>
        <end position="118"/>
    </location>
    <ligand>
        <name>ATP</name>
        <dbReference type="ChEBI" id="CHEBI:30616"/>
    </ligand>
</feature>
<dbReference type="PANTHER" id="PTHR47968">
    <property type="entry name" value="CENTROMERE PROTEIN E"/>
    <property type="match status" value="1"/>
</dbReference>
<evidence type="ECO:0000256" key="7">
    <source>
        <dbReference type="ARBA" id="ARBA00023212"/>
    </source>
</evidence>
<dbReference type="Proteomes" id="UP000663844">
    <property type="component" value="Unassembled WGS sequence"/>
</dbReference>
<evidence type="ECO:0000256" key="5">
    <source>
        <dbReference type="ARBA" id="ARBA00023054"/>
    </source>
</evidence>
<dbReference type="InterPro" id="IPR036961">
    <property type="entry name" value="Kinesin_motor_dom_sf"/>
</dbReference>
<evidence type="ECO:0000256" key="1">
    <source>
        <dbReference type="ARBA" id="ARBA00004245"/>
    </source>
</evidence>
<dbReference type="GO" id="GO:0003777">
    <property type="term" value="F:microtubule motor activity"/>
    <property type="evidence" value="ECO:0007669"/>
    <property type="project" value="InterPro"/>
</dbReference>
<keyword evidence="3 8" id="KW-0547">Nucleotide-binding</keyword>
<dbReference type="GO" id="GO:0007018">
    <property type="term" value="P:microtubule-based movement"/>
    <property type="evidence" value="ECO:0007669"/>
    <property type="project" value="InterPro"/>
</dbReference>
<reference evidence="11" key="1">
    <citation type="submission" date="2021-02" db="EMBL/GenBank/DDBJ databases">
        <authorList>
            <person name="Nowell W R."/>
        </authorList>
    </citation>
    <scope>NUCLEOTIDE SEQUENCE</scope>
</reference>
<evidence type="ECO:0000313" key="11">
    <source>
        <dbReference type="EMBL" id="CAF3986498.1"/>
    </source>
</evidence>
<evidence type="ECO:0000256" key="6">
    <source>
        <dbReference type="ARBA" id="ARBA00023175"/>
    </source>
</evidence>
<keyword evidence="2" id="KW-0493">Microtubule</keyword>
<dbReference type="PROSITE" id="PS50067">
    <property type="entry name" value="KINESIN_MOTOR_2"/>
    <property type="match status" value="1"/>
</dbReference>
<dbReference type="Pfam" id="PF00225">
    <property type="entry name" value="Kinesin"/>
    <property type="match status" value="3"/>
</dbReference>
<keyword evidence="5" id="KW-0175">Coiled coil</keyword>
<evidence type="ECO:0000256" key="4">
    <source>
        <dbReference type="ARBA" id="ARBA00022840"/>
    </source>
</evidence>
<dbReference type="AlphaFoldDB" id="A0A819MYK0"/>
<dbReference type="GO" id="GO:0005874">
    <property type="term" value="C:microtubule"/>
    <property type="evidence" value="ECO:0007669"/>
    <property type="project" value="UniProtKB-KW"/>
</dbReference>
<comment type="subcellular location">
    <subcellularLocation>
        <location evidence="1">Cytoplasm</location>
        <location evidence="1">Cytoskeleton</location>
    </subcellularLocation>
</comment>